<reference evidence="4" key="1">
    <citation type="submission" date="2014-09" db="EMBL/GenBank/DDBJ databases">
        <authorList>
            <person name="Illeghems K.G."/>
        </authorList>
    </citation>
    <scope>NUCLEOTIDE SEQUENCE [LARGE SCALE GENOMIC DNA]</scope>
    <source>
        <strain evidence="4">LMG 23848T</strain>
    </source>
</reference>
<dbReference type="STRING" id="431306.AGA_2014"/>
<name>A0A0U5FZF6_9PROT</name>
<comment type="similarity">
    <text evidence="1">Belongs to the ATP-dependent AMP-binding enzyme family.</text>
</comment>
<dbReference type="InterPro" id="IPR000873">
    <property type="entry name" value="AMP-dep_synth/lig_dom"/>
</dbReference>
<gene>
    <name evidence="3" type="ORF">AGA_2014</name>
</gene>
<dbReference type="EC" id="6.2.1.-" evidence="3"/>
<dbReference type="AlphaFoldDB" id="A0A0U5FZF6"/>
<evidence type="ECO:0000259" key="2">
    <source>
        <dbReference type="Pfam" id="PF00501"/>
    </source>
</evidence>
<evidence type="ECO:0000313" key="4">
    <source>
        <dbReference type="Proteomes" id="UP000068250"/>
    </source>
</evidence>
<dbReference type="SUPFAM" id="SSF56801">
    <property type="entry name" value="Acetyl-CoA synthetase-like"/>
    <property type="match status" value="1"/>
</dbReference>
<dbReference type="PATRIC" id="fig|431306.5.peg.2078"/>
<dbReference type="EMBL" id="LN609302">
    <property type="protein sequence ID" value="CEF56482.1"/>
    <property type="molecule type" value="Genomic_DNA"/>
</dbReference>
<dbReference type="GO" id="GO:0016874">
    <property type="term" value="F:ligase activity"/>
    <property type="evidence" value="ECO:0007669"/>
    <property type="project" value="UniProtKB-KW"/>
</dbReference>
<organism evidence="3 4">
    <name type="scientific">Acetobacter ghanensis</name>
    <dbReference type="NCBI Taxonomy" id="431306"/>
    <lineage>
        <taxon>Bacteria</taxon>
        <taxon>Pseudomonadati</taxon>
        <taxon>Pseudomonadota</taxon>
        <taxon>Alphaproteobacteria</taxon>
        <taxon>Acetobacterales</taxon>
        <taxon>Acetobacteraceae</taxon>
        <taxon>Acetobacter</taxon>
    </lineage>
</organism>
<accession>A0A0U5FZF6</accession>
<evidence type="ECO:0000256" key="1">
    <source>
        <dbReference type="ARBA" id="ARBA00006432"/>
    </source>
</evidence>
<evidence type="ECO:0000313" key="3">
    <source>
        <dbReference type="EMBL" id="CEF56482.1"/>
    </source>
</evidence>
<proteinExistence type="inferred from homology"/>
<dbReference type="PANTHER" id="PTHR22754">
    <property type="entry name" value="DISCO-INTERACTING PROTEIN 2 DIP2 -RELATED"/>
    <property type="match status" value="1"/>
</dbReference>
<dbReference type="Proteomes" id="UP000068250">
    <property type="component" value="Chromosome I"/>
</dbReference>
<dbReference type="InterPro" id="IPR042099">
    <property type="entry name" value="ANL_N_sf"/>
</dbReference>
<dbReference type="PANTHER" id="PTHR22754:SF32">
    <property type="entry name" value="DISCO-INTERACTING PROTEIN 2"/>
    <property type="match status" value="1"/>
</dbReference>
<feature type="domain" description="AMP-dependent synthetase/ligase" evidence="2">
    <location>
        <begin position="62"/>
        <end position="117"/>
    </location>
</feature>
<sequence>MNIMNPASAPTTEVTLQPLPSASGQLRRYGDFATFPDALDYAALGNAGFNIYSGKGVLLEALPYSKLRVQAIETAKRLLGMGLQAGDRVAIVAESDGDFARIFFGCQYAGLVAAPLPSLSRLVAKTLI</sequence>
<keyword evidence="3" id="KW-0436">Ligase</keyword>
<dbReference type="Pfam" id="PF00501">
    <property type="entry name" value="AMP-binding"/>
    <property type="match status" value="1"/>
</dbReference>
<dbReference type="Gene3D" id="3.40.50.12780">
    <property type="entry name" value="N-terminal domain of ligase-like"/>
    <property type="match status" value="1"/>
</dbReference>
<protein>
    <submittedName>
        <fullName evidence="3">Fatty-acyl-CoA synthase</fullName>
        <ecNumber evidence="3">6.2.1.-</ecNumber>
    </submittedName>
</protein>